<evidence type="ECO:0000256" key="2">
    <source>
        <dbReference type="ARBA" id="ARBA00022679"/>
    </source>
</evidence>
<dbReference type="AlphaFoldDB" id="A0A2M7PQA1"/>
<accession>A0A2M7KB55</accession>
<dbReference type="Pfam" id="PF13649">
    <property type="entry name" value="Methyltransf_25"/>
    <property type="match status" value="1"/>
</dbReference>
<evidence type="ECO:0000256" key="1">
    <source>
        <dbReference type="ARBA" id="ARBA00022603"/>
    </source>
</evidence>
<evidence type="ECO:0000313" key="5">
    <source>
        <dbReference type="EMBL" id="PIY32813.1"/>
    </source>
</evidence>
<dbReference type="SUPFAM" id="SSF53335">
    <property type="entry name" value="S-adenosyl-L-methionine-dependent methyltransferases"/>
    <property type="match status" value="1"/>
</dbReference>
<dbReference type="EMBL" id="PFIP01000007">
    <property type="protein sequence ID" value="PIX35366.1"/>
    <property type="molecule type" value="Genomic_DNA"/>
</dbReference>
<dbReference type="CDD" id="cd02440">
    <property type="entry name" value="AdoMet_MTases"/>
    <property type="match status" value="1"/>
</dbReference>
<dbReference type="EMBL" id="PFKO01000162">
    <property type="protein sequence ID" value="PIY32813.1"/>
    <property type="molecule type" value="Genomic_DNA"/>
</dbReference>
<dbReference type="Proteomes" id="UP000230646">
    <property type="component" value="Unassembled WGS sequence"/>
</dbReference>
<dbReference type="GO" id="GO:0032259">
    <property type="term" value="P:methylation"/>
    <property type="evidence" value="ECO:0007669"/>
    <property type="project" value="UniProtKB-KW"/>
</dbReference>
<dbReference type="PANTHER" id="PTHR44942:SF4">
    <property type="entry name" value="METHYLTRANSFERASE TYPE 11 DOMAIN-CONTAINING PROTEIN"/>
    <property type="match status" value="1"/>
</dbReference>
<dbReference type="InterPro" id="IPR029063">
    <property type="entry name" value="SAM-dependent_MTases_sf"/>
</dbReference>
<evidence type="ECO:0000259" key="3">
    <source>
        <dbReference type="Pfam" id="PF13649"/>
    </source>
</evidence>
<gene>
    <name evidence="5" type="ORF">COZ07_04395</name>
    <name evidence="4" type="ORF">COZ58_00260</name>
</gene>
<protein>
    <submittedName>
        <fullName evidence="5">Class I SAM-dependent methyltransferase</fullName>
    </submittedName>
</protein>
<evidence type="ECO:0000313" key="4">
    <source>
        <dbReference type="EMBL" id="PIX35366.1"/>
    </source>
</evidence>
<sequence>MKNKSYYLDKLSAEQLKKCYQIAPPRVRQYLDAEIQHILDKVQPSDIVLELGCGYGRVLKKVCEKAKRVIGIDISKSSLELAKKLLEGNLNCQLFLMNAISLKFPNQFFDIVICIQNGISAFNVNKKDLIREAVRVTKKGGLVLFSTYSDKFWEERLNWFILQSKAGLIGEINLTETHNGIIFTKDGFKATTIRPTDFTSLTSELNIDLKIEEIDNSSIFYEILLT</sequence>
<name>A0A2M7PQA1_9BACT</name>
<dbReference type="RefSeq" id="WP_406607384.1">
    <property type="nucleotide sequence ID" value="NZ_PFKO01000162.1"/>
</dbReference>
<dbReference type="Gene3D" id="3.40.50.150">
    <property type="entry name" value="Vaccinia Virus protein VP39"/>
    <property type="match status" value="1"/>
</dbReference>
<dbReference type="GO" id="GO:0008168">
    <property type="term" value="F:methyltransferase activity"/>
    <property type="evidence" value="ECO:0007669"/>
    <property type="project" value="UniProtKB-KW"/>
</dbReference>
<organism evidence="5 6">
    <name type="scientific">Candidatus Infernicultor aquiphilus</name>
    <dbReference type="NCBI Taxonomy" id="1805029"/>
    <lineage>
        <taxon>Bacteria</taxon>
        <taxon>Pseudomonadati</taxon>
        <taxon>Atribacterota</taxon>
        <taxon>Candidatus Phoenicimicrobiia</taxon>
        <taxon>Candidatus Pheonicimicrobiales</taxon>
        <taxon>Candidatus Phoenicimicrobiaceae</taxon>
        <taxon>Candidatus Infernicultor</taxon>
    </lineage>
</organism>
<comment type="caution">
    <text evidence="5">The sequence shown here is derived from an EMBL/GenBank/DDBJ whole genome shotgun (WGS) entry which is preliminary data.</text>
</comment>
<accession>A0A2M7PQA1</accession>
<dbReference type="InterPro" id="IPR041698">
    <property type="entry name" value="Methyltransf_25"/>
</dbReference>
<reference evidence="4" key="1">
    <citation type="submission" date="2017-09" db="EMBL/GenBank/DDBJ databases">
        <title>Depth-based differentiation of microbial function through sediment-hosted aquifers and enrichment of novel symbionts in the deep terrestrial subsurface.</title>
        <authorList>
            <person name="Probst A.J."/>
            <person name="Ladd B."/>
            <person name="Jarett J.K."/>
            <person name="Geller-Mcgrath D.E."/>
            <person name="Sieber C.M.K."/>
            <person name="Emerson J.B."/>
            <person name="Anantharaman K."/>
            <person name="Thomas B.C."/>
            <person name="Malmstrom R."/>
            <person name="Stieglmeier M."/>
            <person name="Klingl A."/>
            <person name="Woyke T."/>
            <person name="Ryan C.M."/>
            <person name="Banfield J.F."/>
        </authorList>
    </citation>
    <scope>NUCLEOTIDE SEQUENCE</scope>
    <source>
        <strain evidence="4">CG_4_8_14_3_um_filter_34_18</strain>
    </source>
</reference>
<proteinExistence type="predicted"/>
<keyword evidence="2 5" id="KW-0808">Transferase</keyword>
<reference evidence="6 7" key="2">
    <citation type="submission" date="2017-09" db="EMBL/GenBank/DDBJ databases">
        <title>Depth-based differentiation of microbial function through sediment-hosted aquifers and enrichment of novel symbionts in the deep terrestrial subsurface.</title>
        <authorList>
            <person name="Probst A.J."/>
            <person name="Ladd B."/>
            <person name="Jarett J.K."/>
            <person name="Geller-Mcgrath D.E."/>
            <person name="Sieber C.M."/>
            <person name="Emerson J.B."/>
            <person name="Anantharaman K."/>
            <person name="Thomas B.C."/>
            <person name="Malmstrom R."/>
            <person name="Stieglmeier M."/>
            <person name="Klingl A."/>
            <person name="Woyke T."/>
            <person name="Ryan C.M."/>
            <person name="Banfield J.F."/>
        </authorList>
    </citation>
    <scope>NUCLEOTIDE SEQUENCE [LARGE SCALE GENOMIC DNA]</scope>
    <source>
        <strain evidence="5">CG_4_10_14_3_um_filter_34_13</strain>
    </source>
</reference>
<feature type="domain" description="Methyltransferase" evidence="3">
    <location>
        <begin position="48"/>
        <end position="141"/>
    </location>
</feature>
<evidence type="ECO:0000313" key="6">
    <source>
        <dbReference type="Proteomes" id="UP000230646"/>
    </source>
</evidence>
<dbReference type="PANTHER" id="PTHR44942">
    <property type="entry name" value="METHYLTRANSF_11 DOMAIN-CONTAINING PROTEIN"/>
    <property type="match status" value="1"/>
</dbReference>
<evidence type="ECO:0000313" key="7">
    <source>
        <dbReference type="Proteomes" id="UP000231493"/>
    </source>
</evidence>
<keyword evidence="1 5" id="KW-0489">Methyltransferase</keyword>
<dbReference type="InterPro" id="IPR051052">
    <property type="entry name" value="Diverse_substrate_MTase"/>
</dbReference>
<dbReference type="Proteomes" id="UP000231493">
    <property type="component" value="Unassembled WGS sequence"/>
</dbReference>